<accession>A0ABS5VSN8</accession>
<dbReference type="InterPro" id="IPR014710">
    <property type="entry name" value="RmlC-like_jellyroll"/>
</dbReference>
<dbReference type="Proteomes" id="UP000772618">
    <property type="component" value="Unassembled WGS sequence"/>
</dbReference>
<keyword evidence="2" id="KW-0238">DNA-binding</keyword>
<evidence type="ECO:0000256" key="3">
    <source>
        <dbReference type="ARBA" id="ARBA00023163"/>
    </source>
</evidence>
<keyword evidence="6" id="KW-1185">Reference proteome</keyword>
<dbReference type="InterPro" id="IPR009057">
    <property type="entry name" value="Homeodomain-like_sf"/>
</dbReference>
<evidence type="ECO:0000313" key="5">
    <source>
        <dbReference type="EMBL" id="MBT1703789.1"/>
    </source>
</evidence>
<dbReference type="InterPro" id="IPR003313">
    <property type="entry name" value="AraC-bd"/>
</dbReference>
<protein>
    <submittedName>
        <fullName evidence="5">Helix-turn-helix domain-containing protein</fullName>
    </submittedName>
</protein>
<name>A0ABS5VSN8_9BACT</name>
<comment type="caution">
    <text evidence="5">The sequence shown here is derived from an EMBL/GenBank/DDBJ whole genome shotgun (WGS) entry which is preliminary data.</text>
</comment>
<dbReference type="EMBL" id="JAHESD010000020">
    <property type="protein sequence ID" value="MBT1703789.1"/>
    <property type="molecule type" value="Genomic_DNA"/>
</dbReference>
<evidence type="ECO:0000256" key="2">
    <source>
        <dbReference type="ARBA" id="ARBA00023125"/>
    </source>
</evidence>
<dbReference type="Pfam" id="PF12833">
    <property type="entry name" value="HTH_18"/>
    <property type="match status" value="1"/>
</dbReference>
<feature type="domain" description="HTH araC/xylS-type" evidence="4">
    <location>
        <begin position="191"/>
        <end position="289"/>
    </location>
</feature>
<dbReference type="InterPro" id="IPR018060">
    <property type="entry name" value="HTH_AraC"/>
</dbReference>
<dbReference type="Gene3D" id="1.10.10.60">
    <property type="entry name" value="Homeodomain-like"/>
    <property type="match status" value="1"/>
</dbReference>
<evidence type="ECO:0000259" key="4">
    <source>
        <dbReference type="PROSITE" id="PS01124"/>
    </source>
</evidence>
<keyword evidence="3" id="KW-0804">Transcription</keyword>
<dbReference type="RefSeq" id="WP_254153751.1">
    <property type="nucleotide sequence ID" value="NZ_JAHESD010000020.1"/>
</dbReference>
<dbReference type="SUPFAM" id="SSF46689">
    <property type="entry name" value="Homeodomain-like"/>
    <property type="match status" value="1"/>
</dbReference>
<dbReference type="PROSITE" id="PS01124">
    <property type="entry name" value="HTH_ARAC_FAMILY_2"/>
    <property type="match status" value="1"/>
</dbReference>
<gene>
    <name evidence="5" type="ORF">KK060_10890</name>
</gene>
<dbReference type="SMART" id="SM00342">
    <property type="entry name" value="HTH_ARAC"/>
    <property type="match status" value="1"/>
</dbReference>
<dbReference type="SUPFAM" id="SSF51215">
    <property type="entry name" value="Regulatory protein AraC"/>
    <property type="match status" value="1"/>
</dbReference>
<reference evidence="5 6" key="1">
    <citation type="submission" date="2021-05" db="EMBL/GenBank/DDBJ databases">
        <title>A Polyphasic approach of four new species of the genus Ohtaekwangia: Ohtaekwangia histidinii sp. nov., Ohtaekwangia cretensis sp. nov., Ohtaekwangia indiensis sp. nov., Ohtaekwangia reichenbachii sp. nov. from diverse environment.</title>
        <authorList>
            <person name="Octaviana S."/>
        </authorList>
    </citation>
    <scope>NUCLEOTIDE SEQUENCE [LARGE SCALE GENOMIC DNA]</scope>
    <source>
        <strain evidence="5 6">PWU20</strain>
    </source>
</reference>
<evidence type="ECO:0000256" key="1">
    <source>
        <dbReference type="ARBA" id="ARBA00023015"/>
    </source>
</evidence>
<dbReference type="PANTHER" id="PTHR43280">
    <property type="entry name" value="ARAC-FAMILY TRANSCRIPTIONAL REGULATOR"/>
    <property type="match status" value="1"/>
</dbReference>
<dbReference type="Gene3D" id="2.60.120.10">
    <property type="entry name" value="Jelly Rolls"/>
    <property type="match status" value="1"/>
</dbReference>
<sequence length="294" mass="34320">MAKKREAPLFHLDAFSKKAQESSFYIEKLETHLRNHKFVSKPHNHDFYLLLYIKNGGGEHTIDFKAYTIYAGSFFLMTPGQVHSWNLKEGTEGYIIFFLPAFYKMQSQESNLLAFPFFHSLSANPHLIVDDDTKNVIDFIMKQMLKEFAKSAKTDLRILRNYLEIILLKLSAIYPTQEAKDLVNGNSYKIRKLEQLIEKHYLKLKQPSQYAELMNLSASYLNSLCKQTLGKTLTDMISQRLILEAKRLFSYSDLNVNQVATQLNFSDPSYFIRFFKKHTKQTPEQFKDTMQHAV</sequence>
<proteinExistence type="predicted"/>
<dbReference type="PANTHER" id="PTHR43280:SF32">
    <property type="entry name" value="TRANSCRIPTIONAL REGULATORY PROTEIN"/>
    <property type="match status" value="1"/>
</dbReference>
<dbReference type="InterPro" id="IPR037923">
    <property type="entry name" value="HTH-like"/>
</dbReference>
<evidence type="ECO:0000313" key="6">
    <source>
        <dbReference type="Proteomes" id="UP000772618"/>
    </source>
</evidence>
<dbReference type="Pfam" id="PF02311">
    <property type="entry name" value="AraC_binding"/>
    <property type="match status" value="1"/>
</dbReference>
<keyword evidence="1" id="KW-0805">Transcription regulation</keyword>
<organism evidence="5 6">
    <name type="scientific">Chryseosolibacter indicus</name>
    <dbReference type="NCBI Taxonomy" id="2782351"/>
    <lineage>
        <taxon>Bacteria</taxon>
        <taxon>Pseudomonadati</taxon>
        <taxon>Bacteroidota</taxon>
        <taxon>Cytophagia</taxon>
        <taxon>Cytophagales</taxon>
        <taxon>Chryseotaleaceae</taxon>
        <taxon>Chryseosolibacter</taxon>
    </lineage>
</organism>